<sequence>MTASHITSLTPAQWDDQPARLAGSISGRLVALATTLTLAVALAFAPASQAQELEGFWDDPFKDLQADVEAAREEGKAGVFAFFQMDECPFCHRMKTQVFTDPAVQGYIKEHFVTVSIDIEGDVMMTAPDGEQMKEKDFAFKKYRVRATPVMIFFDTEGEPALRYTGPTQSPEEFRQLMAFFASGAYKEPGMNFFKYKKQQ</sequence>
<evidence type="ECO:0000259" key="1">
    <source>
        <dbReference type="PROSITE" id="PS51352"/>
    </source>
</evidence>
<evidence type="ECO:0000313" key="3">
    <source>
        <dbReference type="Proteomes" id="UP001327459"/>
    </source>
</evidence>
<dbReference type="InterPro" id="IPR036249">
    <property type="entry name" value="Thioredoxin-like_sf"/>
</dbReference>
<dbReference type="InterPro" id="IPR012336">
    <property type="entry name" value="Thioredoxin-like_fold"/>
</dbReference>
<dbReference type="Proteomes" id="UP001327459">
    <property type="component" value="Chromosome"/>
</dbReference>
<dbReference type="InterPro" id="IPR041737">
    <property type="entry name" value="SoxW"/>
</dbReference>
<dbReference type="Gene3D" id="3.40.30.10">
    <property type="entry name" value="Glutaredoxin"/>
    <property type="match status" value="1"/>
</dbReference>
<dbReference type="SUPFAM" id="SSF52833">
    <property type="entry name" value="Thioredoxin-like"/>
    <property type="match status" value="1"/>
</dbReference>
<feature type="domain" description="Thioredoxin" evidence="1">
    <location>
        <begin position="39"/>
        <end position="183"/>
    </location>
</feature>
<dbReference type="PROSITE" id="PS51352">
    <property type="entry name" value="THIOREDOXIN_2"/>
    <property type="match status" value="1"/>
</dbReference>
<accession>A0ABZ0Z0L9</accession>
<organism evidence="2 3">
    <name type="scientific">Guyparkeria halophila</name>
    <dbReference type="NCBI Taxonomy" id="47960"/>
    <lineage>
        <taxon>Bacteria</taxon>
        <taxon>Pseudomonadati</taxon>
        <taxon>Pseudomonadota</taxon>
        <taxon>Gammaproteobacteria</taxon>
        <taxon>Chromatiales</taxon>
        <taxon>Thioalkalibacteraceae</taxon>
        <taxon>Guyparkeria</taxon>
    </lineage>
</organism>
<dbReference type="InterPro" id="IPR013766">
    <property type="entry name" value="Thioredoxin_domain"/>
</dbReference>
<reference evidence="2 3" key="1">
    <citation type="submission" date="2023-11" db="EMBL/GenBank/DDBJ databases">
        <title>MicrobeMod: A computational toolkit for identifying prokaryotic methylation and restriction-modification with nanopore sequencing.</title>
        <authorList>
            <person name="Crits-Christoph A."/>
            <person name="Kang S.C."/>
            <person name="Lee H."/>
            <person name="Ostrov N."/>
        </authorList>
    </citation>
    <scope>NUCLEOTIDE SEQUENCE [LARGE SCALE GENOMIC DNA]</scope>
    <source>
        <strain evidence="2 3">ATCC 49870</strain>
    </source>
</reference>
<protein>
    <submittedName>
        <fullName evidence="2">Thioredoxin family protein</fullName>
    </submittedName>
</protein>
<dbReference type="RefSeq" id="WP_322521910.1">
    <property type="nucleotide sequence ID" value="NZ_CP140153.1"/>
</dbReference>
<proteinExistence type="predicted"/>
<name>A0ABZ0Z0L9_9GAMM</name>
<dbReference type="EMBL" id="CP140153">
    <property type="protein sequence ID" value="WQH16925.1"/>
    <property type="molecule type" value="Genomic_DNA"/>
</dbReference>
<keyword evidence="3" id="KW-1185">Reference proteome</keyword>
<gene>
    <name evidence="2" type="ORF">SR882_03200</name>
</gene>
<evidence type="ECO:0000313" key="2">
    <source>
        <dbReference type="EMBL" id="WQH16925.1"/>
    </source>
</evidence>
<dbReference type="Pfam" id="PF13098">
    <property type="entry name" value="Thioredoxin_2"/>
    <property type="match status" value="1"/>
</dbReference>
<dbReference type="CDD" id="cd02951">
    <property type="entry name" value="SoxW"/>
    <property type="match status" value="1"/>
</dbReference>